<evidence type="ECO:0000259" key="1">
    <source>
        <dbReference type="Pfam" id="PF18803"/>
    </source>
</evidence>
<evidence type="ECO:0000313" key="3">
    <source>
        <dbReference type="Proteomes" id="UP000054166"/>
    </source>
</evidence>
<dbReference type="InParanoid" id="A0A0C3B2F0"/>
<dbReference type="Proteomes" id="UP000054166">
    <property type="component" value="Unassembled WGS sequence"/>
</dbReference>
<name>A0A0C3B2F0_PILCF</name>
<proteinExistence type="predicted"/>
<feature type="domain" description="CxC2-like cysteine cluster KDZ transposase-associated" evidence="1">
    <location>
        <begin position="1"/>
        <end position="89"/>
    </location>
</feature>
<reference evidence="3" key="2">
    <citation type="submission" date="2015-01" db="EMBL/GenBank/DDBJ databases">
        <title>Evolutionary Origins and Diversification of the Mycorrhizal Mutualists.</title>
        <authorList>
            <consortium name="DOE Joint Genome Institute"/>
            <consortium name="Mycorrhizal Genomics Consortium"/>
            <person name="Kohler A."/>
            <person name="Kuo A."/>
            <person name="Nagy L.G."/>
            <person name="Floudas D."/>
            <person name="Copeland A."/>
            <person name="Barry K.W."/>
            <person name="Cichocki N."/>
            <person name="Veneault-Fourrey C."/>
            <person name="LaButti K."/>
            <person name="Lindquist E.A."/>
            <person name="Lipzen A."/>
            <person name="Lundell T."/>
            <person name="Morin E."/>
            <person name="Murat C."/>
            <person name="Riley R."/>
            <person name="Ohm R."/>
            <person name="Sun H."/>
            <person name="Tunlid A."/>
            <person name="Henrissat B."/>
            <person name="Grigoriev I.V."/>
            <person name="Hibbett D.S."/>
            <person name="Martin F."/>
        </authorList>
    </citation>
    <scope>NUCLEOTIDE SEQUENCE [LARGE SCALE GENOMIC DNA]</scope>
    <source>
        <strain evidence="3">F 1598</strain>
    </source>
</reference>
<dbReference type="InterPro" id="IPR041457">
    <property type="entry name" value="CxC2_KDZ-assoc"/>
</dbReference>
<protein>
    <recommendedName>
        <fullName evidence="1">CxC2-like cysteine cluster KDZ transposase-associated domain-containing protein</fullName>
    </recommendedName>
</protein>
<gene>
    <name evidence="2" type="ORF">PILCRDRAFT_82797</name>
</gene>
<dbReference type="HOGENOM" id="CLU_003703_11_1_1"/>
<accession>A0A0C3B2F0</accession>
<dbReference type="EMBL" id="KN833322">
    <property type="protein sequence ID" value="KIM71422.1"/>
    <property type="molecule type" value="Genomic_DNA"/>
</dbReference>
<dbReference type="Pfam" id="PF18803">
    <property type="entry name" value="CxC2"/>
    <property type="match status" value="1"/>
</dbReference>
<organism evidence="2 3">
    <name type="scientific">Piloderma croceum (strain F 1598)</name>
    <dbReference type="NCBI Taxonomy" id="765440"/>
    <lineage>
        <taxon>Eukaryota</taxon>
        <taxon>Fungi</taxon>
        <taxon>Dikarya</taxon>
        <taxon>Basidiomycota</taxon>
        <taxon>Agaricomycotina</taxon>
        <taxon>Agaricomycetes</taxon>
        <taxon>Agaricomycetidae</taxon>
        <taxon>Atheliales</taxon>
        <taxon>Atheliaceae</taxon>
        <taxon>Piloderma</taxon>
    </lineage>
</organism>
<evidence type="ECO:0000313" key="2">
    <source>
        <dbReference type="EMBL" id="KIM71422.1"/>
    </source>
</evidence>
<dbReference type="AlphaFoldDB" id="A0A0C3B2F0"/>
<dbReference type="OrthoDB" id="3235114at2759"/>
<dbReference type="STRING" id="765440.A0A0C3B2F0"/>
<reference evidence="2 3" key="1">
    <citation type="submission" date="2014-04" db="EMBL/GenBank/DDBJ databases">
        <authorList>
            <consortium name="DOE Joint Genome Institute"/>
            <person name="Kuo A."/>
            <person name="Tarkka M."/>
            <person name="Buscot F."/>
            <person name="Kohler A."/>
            <person name="Nagy L.G."/>
            <person name="Floudas D."/>
            <person name="Copeland A."/>
            <person name="Barry K.W."/>
            <person name="Cichocki N."/>
            <person name="Veneault-Fourrey C."/>
            <person name="LaButti K."/>
            <person name="Lindquist E.A."/>
            <person name="Lipzen A."/>
            <person name="Lundell T."/>
            <person name="Morin E."/>
            <person name="Murat C."/>
            <person name="Sun H."/>
            <person name="Tunlid A."/>
            <person name="Henrissat B."/>
            <person name="Grigoriev I.V."/>
            <person name="Hibbett D.S."/>
            <person name="Martin F."/>
            <person name="Nordberg H.P."/>
            <person name="Cantor M.N."/>
            <person name="Hua S.X."/>
        </authorList>
    </citation>
    <scope>NUCLEOTIDE SEQUENCE [LARGE SCALE GENOMIC DNA]</scope>
    <source>
        <strain evidence="2 3">F 1598</strain>
    </source>
</reference>
<sequence>CPSAESGHKDFAVIDTNSIHHVNVNFCRCHHIAHRCQLLRIGWWPATLLQPQMCATMEVLKHFHLLNLQGKVPAYSFYHALEFQTNNTGLLEDDRMASFMLMTRQWQHIKMVKWAGHVFDPGGISAMVPGSLAIPCHACPLPNINLPPGWQHVLPAQAYVIFQYSSNFLYLT</sequence>
<feature type="non-terminal residue" evidence="2">
    <location>
        <position position="1"/>
    </location>
</feature>
<keyword evidence="3" id="KW-1185">Reference proteome</keyword>